<sequence length="82" mass="9501">MRWTLFLPPRLLSFSPPVSRSGRHTVERSSPGFLPLRLKESRRYSKLHDEPGFYLDIGRWEPVTLRLGPDARREALRGSAAR</sequence>
<evidence type="ECO:0000313" key="1">
    <source>
        <dbReference type="EMBL" id="TNN43056.1"/>
    </source>
</evidence>
<keyword evidence="2" id="KW-1185">Reference proteome</keyword>
<reference evidence="1 2" key="1">
    <citation type="submission" date="2019-03" db="EMBL/GenBank/DDBJ databases">
        <title>First draft genome of Liparis tanakae, snailfish: a comprehensive survey of snailfish specific genes.</title>
        <authorList>
            <person name="Kim W."/>
            <person name="Song I."/>
            <person name="Jeong J.-H."/>
            <person name="Kim D."/>
            <person name="Kim S."/>
            <person name="Ryu S."/>
            <person name="Song J.Y."/>
            <person name="Lee S.K."/>
        </authorList>
    </citation>
    <scope>NUCLEOTIDE SEQUENCE [LARGE SCALE GENOMIC DNA]</scope>
    <source>
        <tissue evidence="1">Muscle</tissue>
    </source>
</reference>
<dbReference type="Proteomes" id="UP000314294">
    <property type="component" value="Unassembled WGS sequence"/>
</dbReference>
<organism evidence="1 2">
    <name type="scientific">Liparis tanakae</name>
    <name type="common">Tanaka's snailfish</name>
    <dbReference type="NCBI Taxonomy" id="230148"/>
    <lineage>
        <taxon>Eukaryota</taxon>
        <taxon>Metazoa</taxon>
        <taxon>Chordata</taxon>
        <taxon>Craniata</taxon>
        <taxon>Vertebrata</taxon>
        <taxon>Euteleostomi</taxon>
        <taxon>Actinopterygii</taxon>
        <taxon>Neopterygii</taxon>
        <taxon>Teleostei</taxon>
        <taxon>Neoteleostei</taxon>
        <taxon>Acanthomorphata</taxon>
        <taxon>Eupercaria</taxon>
        <taxon>Perciformes</taxon>
        <taxon>Cottioidei</taxon>
        <taxon>Cottales</taxon>
        <taxon>Liparidae</taxon>
        <taxon>Liparis</taxon>
    </lineage>
</organism>
<name>A0A4Z2FPA5_9TELE</name>
<proteinExistence type="predicted"/>
<dbReference type="AlphaFoldDB" id="A0A4Z2FPA5"/>
<dbReference type="EMBL" id="SRLO01000994">
    <property type="protein sequence ID" value="TNN43056.1"/>
    <property type="molecule type" value="Genomic_DNA"/>
</dbReference>
<comment type="caution">
    <text evidence="1">The sequence shown here is derived from an EMBL/GenBank/DDBJ whole genome shotgun (WGS) entry which is preliminary data.</text>
</comment>
<evidence type="ECO:0000313" key="2">
    <source>
        <dbReference type="Proteomes" id="UP000314294"/>
    </source>
</evidence>
<gene>
    <name evidence="1" type="ORF">EYF80_046766</name>
</gene>
<protein>
    <submittedName>
        <fullName evidence="1">Uncharacterized protein</fullName>
    </submittedName>
</protein>
<accession>A0A4Z2FPA5</accession>